<dbReference type="KEGG" id="apro:F751_1717"/>
<dbReference type="Proteomes" id="UP000028924">
    <property type="component" value="Unassembled WGS sequence"/>
</dbReference>
<organism evidence="1 2">
    <name type="scientific">Auxenochlorella protothecoides</name>
    <name type="common">Green microalga</name>
    <name type="synonym">Chlorella protothecoides</name>
    <dbReference type="NCBI Taxonomy" id="3075"/>
    <lineage>
        <taxon>Eukaryota</taxon>
        <taxon>Viridiplantae</taxon>
        <taxon>Chlorophyta</taxon>
        <taxon>core chlorophytes</taxon>
        <taxon>Trebouxiophyceae</taxon>
        <taxon>Chlorellales</taxon>
        <taxon>Chlorellaceae</taxon>
        <taxon>Auxenochlorella</taxon>
    </lineage>
</organism>
<keyword evidence="2" id="KW-1185">Reference proteome</keyword>
<gene>
    <name evidence="1" type="ORF">F751_1717</name>
</gene>
<protein>
    <submittedName>
        <fullName evidence="1">Uncharacterized protein</fullName>
    </submittedName>
</protein>
<evidence type="ECO:0000313" key="2">
    <source>
        <dbReference type="Proteomes" id="UP000028924"/>
    </source>
</evidence>
<dbReference type="AlphaFoldDB" id="A0A087SGI4"/>
<reference evidence="1 2" key="1">
    <citation type="journal article" date="2014" name="BMC Genomics">
        <title>Oil accumulation mechanisms of the oleaginous microalga Chlorella protothecoides revealed through its genome, transcriptomes, and proteomes.</title>
        <authorList>
            <person name="Gao C."/>
            <person name="Wang Y."/>
            <person name="Shen Y."/>
            <person name="Yan D."/>
            <person name="He X."/>
            <person name="Dai J."/>
            <person name="Wu Q."/>
        </authorList>
    </citation>
    <scope>NUCLEOTIDE SEQUENCE [LARGE SCALE GENOMIC DNA]</scope>
    <source>
        <strain evidence="1 2">0710</strain>
    </source>
</reference>
<sequence length="95" mass="9968">MLCHLNLGDKRGEASKREVRAGGAQISHTILWYCYSAALLGLALVRPGGRDQGAGSLLLLAGRLHALCCSQPLGPQLLQDLGTILRGHPAKDIGG</sequence>
<dbReference type="RefSeq" id="XP_011397726.1">
    <property type="nucleotide sequence ID" value="XM_011399424.1"/>
</dbReference>
<dbReference type="EMBL" id="KL662111">
    <property type="protein sequence ID" value="KFM24838.1"/>
    <property type="molecule type" value="Genomic_DNA"/>
</dbReference>
<evidence type="ECO:0000313" key="1">
    <source>
        <dbReference type="EMBL" id="KFM24838.1"/>
    </source>
</evidence>
<dbReference type="GeneID" id="23613108"/>
<name>A0A087SGI4_AUXPR</name>
<accession>A0A087SGI4</accession>
<proteinExistence type="predicted"/>